<dbReference type="Proteomes" id="UP000277582">
    <property type="component" value="Unassembled WGS sequence"/>
</dbReference>
<proteinExistence type="predicted"/>
<gene>
    <name evidence="2" type="ORF">D6D85_07080</name>
</gene>
<dbReference type="RefSeq" id="WP_125671322.1">
    <property type="nucleotide sequence ID" value="NZ_RCOS01000081.1"/>
</dbReference>
<evidence type="ECO:0000313" key="2">
    <source>
        <dbReference type="EMBL" id="RSN74974.1"/>
    </source>
</evidence>
<comment type="caution">
    <text evidence="2">The sequence shown here is derived from an EMBL/GenBank/DDBJ whole genome shotgun (WGS) entry which is preliminary data.</text>
</comment>
<dbReference type="InterPro" id="IPR027417">
    <property type="entry name" value="P-loop_NTPase"/>
</dbReference>
<reference evidence="2 3" key="1">
    <citation type="submission" date="2018-10" db="EMBL/GenBank/DDBJ databases">
        <title>Co-occurring genomic capacity for anaerobic methane metabolism and dissimilatory sulfite reduction discovered in the Korarchaeota.</title>
        <authorList>
            <person name="Mckay L.J."/>
            <person name="Dlakic M."/>
            <person name="Fields M.W."/>
            <person name="Delmont T.O."/>
            <person name="Eren A.M."/>
            <person name="Jay Z.J."/>
            <person name="Klingelsmith K.B."/>
            <person name="Rusch D.B."/>
            <person name="Inskeep W.P."/>
        </authorList>
    </citation>
    <scope>NUCLEOTIDE SEQUENCE [LARGE SCALE GENOMIC DNA]</scope>
    <source>
        <strain evidence="2 3">MDKW</strain>
    </source>
</reference>
<evidence type="ECO:0000313" key="3">
    <source>
        <dbReference type="Proteomes" id="UP000277582"/>
    </source>
</evidence>
<dbReference type="SUPFAM" id="SSF52540">
    <property type="entry name" value="P-loop containing nucleoside triphosphate hydrolases"/>
    <property type="match status" value="1"/>
</dbReference>
<keyword evidence="3" id="KW-1185">Reference proteome</keyword>
<dbReference type="InterPro" id="IPR041685">
    <property type="entry name" value="AAA_GajA/Old/RecF-like"/>
</dbReference>
<dbReference type="GO" id="GO:0005524">
    <property type="term" value="F:ATP binding"/>
    <property type="evidence" value="ECO:0007669"/>
    <property type="project" value="UniProtKB-KW"/>
</dbReference>
<dbReference type="AlphaFoldDB" id="A0A3R9QYB5"/>
<keyword evidence="2" id="KW-0067">ATP-binding</keyword>
<dbReference type="Gene3D" id="3.40.50.300">
    <property type="entry name" value="P-loop containing nucleotide triphosphate hydrolases"/>
    <property type="match status" value="1"/>
</dbReference>
<dbReference type="EMBL" id="RCOS01000081">
    <property type="protein sequence ID" value="RSN74974.1"/>
    <property type="molecule type" value="Genomic_DNA"/>
</dbReference>
<accession>A0A3R9QYB5</accession>
<evidence type="ECO:0000259" key="1">
    <source>
        <dbReference type="Pfam" id="PF13175"/>
    </source>
</evidence>
<dbReference type="InterPro" id="IPR051396">
    <property type="entry name" value="Bact_Antivir_Def_Nuclease"/>
</dbReference>
<organism evidence="2 3">
    <name type="scientific">Candidatus Methanodesulfokora washburnensis</name>
    <dbReference type="NCBI Taxonomy" id="2478471"/>
    <lineage>
        <taxon>Archaea</taxon>
        <taxon>Thermoproteota</taxon>
        <taxon>Candidatus Korarchaeia</taxon>
        <taxon>Candidatus Korarchaeia incertae sedis</taxon>
        <taxon>Candidatus Methanodesulfokora</taxon>
    </lineage>
</organism>
<sequence>MKVGLEGVKIGIKGYKCYSERKEIELGKVTILMGPMGGGKSSLLEALALWGRVMSGEVKDEDDIFKGSLVNLNGMHLKDLINKETDKMEISVLSSRENGIKVTYIPPEKWGISLFIRGNERTLTKDKKLVDIEILSSIVSALIESVKGRTPIEKDFENIKEHIDMNSLVELERSSDLQEDLNKILNLRFISYISFHRPSPKELVSPEKERSSPDLRSYLEEREWSSDGSSLIQALINLIIYRIGKKENIENLEKILNDLNICDGSPCIEPGLTDGIPTIKVKTKRGELDIRNLSCGERNCLLMILAAIQAKKGGILIMEEPEIGINIRALSKLFQKLYSLDLYLLMSTHSLVPFSAIRSYIISDKKLEDKKAAFSNILLYYVNYPNLIKLELDERGTPSLLPEKLPPEQLQEEVNILKSTLFFLKEG</sequence>
<dbReference type="PANTHER" id="PTHR43581:SF4">
    <property type="entry name" value="ATP_GTP PHOSPHATASE"/>
    <property type="match status" value="1"/>
</dbReference>
<dbReference type="Pfam" id="PF13175">
    <property type="entry name" value="AAA_15"/>
    <property type="match status" value="1"/>
</dbReference>
<dbReference type="PANTHER" id="PTHR43581">
    <property type="entry name" value="ATP/GTP PHOSPHATASE"/>
    <property type="match status" value="1"/>
</dbReference>
<name>A0A3R9QYB5_9CREN</name>
<protein>
    <submittedName>
        <fullName evidence="2">ATP-binding protein</fullName>
    </submittedName>
</protein>
<feature type="domain" description="Endonuclease GajA/Old nuclease/RecF-like AAA" evidence="1">
    <location>
        <begin position="9"/>
        <end position="350"/>
    </location>
</feature>
<keyword evidence="2" id="KW-0547">Nucleotide-binding</keyword>